<comment type="caution">
    <text evidence="10">The sequence shown here is derived from an EMBL/GenBank/DDBJ whole genome shotgun (WGS) entry which is preliminary data.</text>
</comment>
<comment type="subcellular location">
    <subcellularLocation>
        <location evidence="1">Cell membrane</location>
        <topology evidence="1">Multi-pass membrane protein</topology>
    </subcellularLocation>
</comment>
<evidence type="ECO:0000256" key="7">
    <source>
        <dbReference type="SAM" id="MobiDB-lite"/>
    </source>
</evidence>
<evidence type="ECO:0000256" key="2">
    <source>
        <dbReference type="ARBA" id="ARBA00007400"/>
    </source>
</evidence>
<feature type="transmembrane region" description="Helical" evidence="8">
    <location>
        <begin position="366"/>
        <end position="393"/>
    </location>
</feature>
<dbReference type="Pfam" id="PF01757">
    <property type="entry name" value="Acyl_transf_3"/>
    <property type="match status" value="1"/>
</dbReference>
<feature type="transmembrane region" description="Helical" evidence="8">
    <location>
        <begin position="148"/>
        <end position="168"/>
    </location>
</feature>
<evidence type="ECO:0000259" key="9">
    <source>
        <dbReference type="Pfam" id="PF01757"/>
    </source>
</evidence>
<feature type="compositionally biased region" description="Low complexity" evidence="7">
    <location>
        <begin position="17"/>
        <end position="32"/>
    </location>
</feature>
<evidence type="ECO:0000313" key="10">
    <source>
        <dbReference type="EMBL" id="MDT0307138.1"/>
    </source>
</evidence>
<reference evidence="11" key="1">
    <citation type="submission" date="2023-07" db="EMBL/GenBank/DDBJ databases">
        <title>30 novel species of actinomycetes from the DSMZ collection.</title>
        <authorList>
            <person name="Nouioui I."/>
        </authorList>
    </citation>
    <scope>NUCLEOTIDE SEQUENCE [LARGE SCALE GENOMIC DNA]</scope>
    <source>
        <strain evidence="11">DSM 44917</strain>
    </source>
</reference>
<proteinExistence type="inferred from homology"/>
<keyword evidence="11" id="KW-1185">Reference proteome</keyword>
<dbReference type="EC" id="2.3.1.-" evidence="10"/>
<keyword evidence="4 8" id="KW-0812">Transmembrane</keyword>
<evidence type="ECO:0000256" key="6">
    <source>
        <dbReference type="ARBA" id="ARBA00023136"/>
    </source>
</evidence>
<keyword evidence="10" id="KW-0012">Acyltransferase</keyword>
<dbReference type="InterPro" id="IPR002656">
    <property type="entry name" value="Acyl_transf_3_dom"/>
</dbReference>
<dbReference type="PANTHER" id="PTHR40074">
    <property type="entry name" value="O-ACETYLTRANSFERASE WECH"/>
    <property type="match status" value="1"/>
</dbReference>
<feature type="transmembrane region" description="Helical" evidence="8">
    <location>
        <begin position="278"/>
        <end position="297"/>
    </location>
</feature>
<dbReference type="EMBL" id="JAVREN010000009">
    <property type="protein sequence ID" value="MDT0307138.1"/>
    <property type="molecule type" value="Genomic_DNA"/>
</dbReference>
<feature type="transmembrane region" description="Helical" evidence="8">
    <location>
        <begin position="195"/>
        <end position="213"/>
    </location>
</feature>
<sequence>MSPETAPPAATPPPGTAPASGAAGPESAGAPAVPEPAPASAPRGAPPPTDGDLLTPLPVPRSAPEHERRYDVDLLRLLASCAVIVSHVSASFIAAVDRREENGPSAYWIGHIGDAALAFAVPVFFAIAGWAVLMGAPPRDSSRMWQRVVRNGTPLFVWTGAYLAWAWLRDRNDAPMTDLAVDGIFGSVQPAYHLWFMYAYIPIVMALGFVVLMRGNQRPWSLGVALLVLAGLPHLLATAGEITGWNPPPVGWGFGTYSVIYAIGGALVLAHPRRMPPLVLRLAGPVFVLSVAGIVWWDTQVHYVIPNAHPFVALSTLSLLVLVARVRVPERWRPALARYANAAMGAYMVHILFVEELVTRAISEDAGAFVTLGTLLSMGALTVVLAYAASLAWGKLGLRRWLG</sequence>
<evidence type="ECO:0000256" key="8">
    <source>
        <dbReference type="SAM" id="Phobius"/>
    </source>
</evidence>
<dbReference type="Proteomes" id="UP001183388">
    <property type="component" value="Unassembled WGS sequence"/>
</dbReference>
<feature type="region of interest" description="Disordered" evidence="7">
    <location>
        <begin position="1"/>
        <end position="62"/>
    </location>
</feature>
<evidence type="ECO:0000256" key="5">
    <source>
        <dbReference type="ARBA" id="ARBA00022989"/>
    </source>
</evidence>
<feature type="transmembrane region" description="Helical" evidence="8">
    <location>
        <begin position="336"/>
        <end position="354"/>
    </location>
</feature>
<accession>A0ABU2L757</accession>
<keyword evidence="5 8" id="KW-1133">Transmembrane helix</keyword>
<keyword evidence="6 8" id="KW-0472">Membrane</keyword>
<dbReference type="GO" id="GO:0016746">
    <property type="term" value="F:acyltransferase activity"/>
    <property type="evidence" value="ECO:0007669"/>
    <property type="project" value="UniProtKB-KW"/>
</dbReference>
<feature type="transmembrane region" description="Helical" evidence="8">
    <location>
        <begin position="220"/>
        <end position="240"/>
    </location>
</feature>
<evidence type="ECO:0000256" key="1">
    <source>
        <dbReference type="ARBA" id="ARBA00004651"/>
    </source>
</evidence>
<protein>
    <submittedName>
        <fullName evidence="10">Acyltransferase</fullName>
        <ecNumber evidence="10">2.3.1.-</ecNumber>
    </submittedName>
</protein>
<evidence type="ECO:0000256" key="3">
    <source>
        <dbReference type="ARBA" id="ARBA00022475"/>
    </source>
</evidence>
<comment type="similarity">
    <text evidence="2">Belongs to the acyltransferase 3 family.</text>
</comment>
<gene>
    <name evidence="10" type="ORF">RM780_09205</name>
</gene>
<feature type="transmembrane region" description="Helical" evidence="8">
    <location>
        <begin position="252"/>
        <end position="271"/>
    </location>
</feature>
<dbReference type="PANTHER" id="PTHR40074:SF2">
    <property type="entry name" value="O-ACETYLTRANSFERASE WECH"/>
    <property type="match status" value="1"/>
</dbReference>
<dbReference type="RefSeq" id="WP_311630075.1">
    <property type="nucleotide sequence ID" value="NZ_JAVREN010000009.1"/>
</dbReference>
<feature type="transmembrane region" description="Helical" evidence="8">
    <location>
        <begin position="303"/>
        <end position="324"/>
    </location>
</feature>
<feature type="transmembrane region" description="Helical" evidence="8">
    <location>
        <begin position="116"/>
        <end position="136"/>
    </location>
</feature>
<keyword evidence="10" id="KW-0808">Transferase</keyword>
<feature type="transmembrane region" description="Helical" evidence="8">
    <location>
        <begin position="74"/>
        <end position="96"/>
    </location>
</feature>
<keyword evidence="3" id="KW-1003">Cell membrane</keyword>
<feature type="domain" description="Acyltransferase 3" evidence="9">
    <location>
        <begin position="70"/>
        <end position="389"/>
    </location>
</feature>
<evidence type="ECO:0000313" key="11">
    <source>
        <dbReference type="Proteomes" id="UP001183388"/>
    </source>
</evidence>
<evidence type="ECO:0000256" key="4">
    <source>
        <dbReference type="ARBA" id="ARBA00022692"/>
    </source>
</evidence>
<feature type="compositionally biased region" description="Pro residues" evidence="7">
    <location>
        <begin position="33"/>
        <end position="49"/>
    </location>
</feature>
<name>A0ABU2L757_9ACTN</name>
<feature type="compositionally biased region" description="Pro residues" evidence="7">
    <location>
        <begin position="1"/>
        <end position="16"/>
    </location>
</feature>
<organism evidence="10 11">
    <name type="scientific">Streptomyces boetiae</name>
    <dbReference type="NCBI Taxonomy" id="3075541"/>
    <lineage>
        <taxon>Bacteria</taxon>
        <taxon>Bacillati</taxon>
        <taxon>Actinomycetota</taxon>
        <taxon>Actinomycetes</taxon>
        <taxon>Kitasatosporales</taxon>
        <taxon>Streptomycetaceae</taxon>
        <taxon>Streptomyces</taxon>
    </lineage>
</organism>